<dbReference type="STRING" id="553175.POREN0001_0393"/>
<evidence type="ECO:0000256" key="1">
    <source>
        <dbReference type="SAM" id="SignalP"/>
    </source>
</evidence>
<dbReference type="GeneID" id="93365371"/>
<name>C3JB01_POREA</name>
<dbReference type="eggNOG" id="ENOG5032FSV">
    <property type="taxonomic scope" value="Bacteria"/>
</dbReference>
<reference evidence="2 3" key="1">
    <citation type="submission" date="2009-04" db="EMBL/GenBank/DDBJ databases">
        <authorList>
            <person name="Sebastian Y."/>
            <person name="Madupu R."/>
            <person name="Durkin A.S."/>
            <person name="Torralba M."/>
            <person name="Methe B."/>
            <person name="Sutton G.G."/>
            <person name="Strausberg R.L."/>
            <person name="Nelson K.E."/>
        </authorList>
    </citation>
    <scope>NUCLEOTIDE SEQUENCE [LARGE SCALE GENOMIC DNA]</scope>
    <source>
        <strain evidence="3">ATCC 35406 / BCRC 14492 / JCM 8526 / NCTC 13058 / HG 370</strain>
    </source>
</reference>
<evidence type="ECO:0000313" key="3">
    <source>
        <dbReference type="Proteomes" id="UP000004295"/>
    </source>
</evidence>
<keyword evidence="1" id="KW-0732">Signal</keyword>
<evidence type="ECO:0000313" key="2">
    <source>
        <dbReference type="EMBL" id="EEN82647.1"/>
    </source>
</evidence>
<dbReference type="AlphaFoldDB" id="C3JB01"/>
<gene>
    <name evidence="2" type="ORF">POREN0001_0393</name>
</gene>
<proteinExistence type="predicted"/>
<dbReference type="InterPro" id="IPR032675">
    <property type="entry name" value="LRR_dom_sf"/>
</dbReference>
<dbReference type="SUPFAM" id="SSF52058">
    <property type="entry name" value="L domain-like"/>
    <property type="match status" value="1"/>
</dbReference>
<organism evidence="2 3">
    <name type="scientific">Porphyromonas endodontalis (strain ATCC 35406 / DSM 24491 / JCM 8526 / CCUG 16442 / BCRC 14492 / NCTC 13058 / HG 370)</name>
    <name type="common">Bacteroides endodontalis</name>
    <dbReference type="NCBI Taxonomy" id="553175"/>
    <lineage>
        <taxon>Bacteria</taxon>
        <taxon>Pseudomonadati</taxon>
        <taxon>Bacteroidota</taxon>
        <taxon>Bacteroidia</taxon>
        <taxon>Bacteroidales</taxon>
        <taxon>Porphyromonadaceae</taxon>
        <taxon>Porphyromonas</taxon>
    </lineage>
</organism>
<comment type="caution">
    <text evidence="2">The sequence shown here is derived from an EMBL/GenBank/DDBJ whole genome shotgun (WGS) entry which is preliminary data.</text>
</comment>
<feature type="chain" id="PRO_5002926355" description="Leucine Rich Repeat protein" evidence="1">
    <location>
        <begin position="21"/>
        <end position="959"/>
    </location>
</feature>
<dbReference type="Proteomes" id="UP000004295">
    <property type="component" value="Unassembled WGS sequence"/>
</dbReference>
<dbReference type="Gene3D" id="3.80.10.10">
    <property type="entry name" value="Ribonuclease Inhibitor"/>
    <property type="match status" value="1"/>
</dbReference>
<evidence type="ECO:0008006" key="4">
    <source>
        <dbReference type="Google" id="ProtNLM"/>
    </source>
</evidence>
<accession>C3JB01</accession>
<feature type="signal peptide" evidence="1">
    <location>
        <begin position="1"/>
        <end position="20"/>
    </location>
</feature>
<dbReference type="RefSeq" id="WP_004333533.1">
    <property type="nucleotide sequence ID" value="NZ_ACNN01000020.1"/>
</dbReference>
<keyword evidence="3" id="KW-1185">Reference proteome</keyword>
<protein>
    <recommendedName>
        <fullName evidence="4">Leucine Rich Repeat protein</fullName>
    </recommendedName>
</protein>
<dbReference type="EMBL" id="ACNN01000020">
    <property type="protein sequence ID" value="EEN82647.1"/>
    <property type="molecule type" value="Genomic_DNA"/>
</dbReference>
<sequence length="959" mass="106555">MKKYILLLLSVVLFVAEVRAQGASYPNFHNATQLVEFTTTKAGGQDFSFTLAPDKTVGRPQFPVVFIDWNGNGNRQMINLNQEETFVVKVPSNRVIKITGENGLWTVKAVDQSVTEAKTSSATILRHLYLDKNLLGKAGNGGSDFKSNKSLETLSVSSNYYKTLEVKENKNLEKLNASSNLLENIDLTGLSHLVDLDLSKNLFAGSLVLPQNTYRNIDLRVNKFKISTLPELPNGTLASAYHYNLQERYKLTEDQLTVGKDWIDLSSELHAKGVTSSQKTTKYTWYVEDDAATDRYTRLKEDVDYEVVNGRTRFLRNVRGRLFVAMSTEAFPHFDSFERTPGAFTVSGEQNIKTRHGHFDHEELYTRIADKYEKREPIYRSNTLSLKYNLWYGGTDNTWSKAENWTGNYVPKTLKSDGDKVVEVEFATKTNNDGHPALRDLHVAKGEDRVVTELINKSESGKGVVVNAGSSLRVKDKVEVDKATETSYGNADPAYRVRLKSIPGEPNGALFFDAPERNKDLFATVEFYTKGYDGNFDKQHAKWQYFGTPIKDGAVEKTFPSSAIVRKYNQSKNDEYDEKWVATQPGDVLTPFHGYEVTQPVPATYIFRGKLNLEAPNDLEVAAKVPGVLYGAFNSFANSYTASYDISLIEFGMGLEKTVFLYNTGSRIEWLAHNQDESSTLAGTYLSVPKHLAGSGDLPREIPSLQGFMICNKRTVKASLTMPYSGIVKEKASEKLRAGDEEDVREFLHIDVASNEGADRLFVFRKEGTTAGFDNGWDGSKILVGGRPQLYVISSEGPLQVATSAQIEGLRIGFEAPKDGAYTLSFRVSPELQGRYPSLCLRDRVTGTLTPVGQTSSYTFVTTKSLDKHRFDLVTEGEDSLSPATEPIRVVGLGDTRVLVDNTTALDSKVLVFDATGALVLQAEIPARSGKEYSLPLPGTYVVKVVNNQTSTIAKVLLP</sequence>